<dbReference type="GO" id="GO:0004519">
    <property type="term" value="F:endonuclease activity"/>
    <property type="evidence" value="ECO:0007669"/>
    <property type="project" value="UniProtKB-KW"/>
</dbReference>
<name>A0ABN3UP96_9MICO</name>
<dbReference type="PANTHER" id="PTHR14859:SF15">
    <property type="entry name" value="ENDONUCLEASE_EXONUCLEASE_PHOSPHATASE DOMAIN-CONTAINING PROTEIN"/>
    <property type="match status" value="1"/>
</dbReference>
<dbReference type="PANTHER" id="PTHR14859">
    <property type="entry name" value="CALCOFLUOR WHITE HYPERSENSITIVE PROTEIN PRECURSOR"/>
    <property type="match status" value="1"/>
</dbReference>
<dbReference type="Pfam" id="PF03372">
    <property type="entry name" value="Exo_endo_phos"/>
    <property type="match status" value="1"/>
</dbReference>
<protein>
    <submittedName>
        <fullName evidence="2">Endonuclease/exonuclease/phosphatase family protein</fullName>
    </submittedName>
</protein>
<dbReference type="RefSeq" id="WP_344192961.1">
    <property type="nucleotide sequence ID" value="NZ_BAAARN010000001.1"/>
</dbReference>
<dbReference type="InterPro" id="IPR036691">
    <property type="entry name" value="Endo/exonu/phosph_ase_sf"/>
</dbReference>
<gene>
    <name evidence="2" type="ORF">GCM10009867_21320</name>
</gene>
<dbReference type="EMBL" id="BAAARN010000001">
    <property type="protein sequence ID" value="GAA2736497.1"/>
    <property type="molecule type" value="Genomic_DNA"/>
</dbReference>
<reference evidence="2 3" key="1">
    <citation type="journal article" date="2019" name="Int. J. Syst. Evol. Microbiol.">
        <title>The Global Catalogue of Microorganisms (GCM) 10K type strain sequencing project: providing services to taxonomists for standard genome sequencing and annotation.</title>
        <authorList>
            <consortium name="The Broad Institute Genomics Platform"/>
            <consortium name="The Broad Institute Genome Sequencing Center for Infectious Disease"/>
            <person name="Wu L."/>
            <person name="Ma J."/>
        </authorList>
    </citation>
    <scope>NUCLEOTIDE SEQUENCE [LARGE SCALE GENOMIC DNA]</scope>
    <source>
        <strain evidence="2 3">JCM 16378</strain>
    </source>
</reference>
<accession>A0ABN3UP96</accession>
<dbReference type="InterPro" id="IPR051916">
    <property type="entry name" value="GPI-anchor_lipid_remodeler"/>
</dbReference>
<comment type="caution">
    <text evidence="2">The sequence shown here is derived from an EMBL/GenBank/DDBJ whole genome shotgun (WGS) entry which is preliminary data.</text>
</comment>
<keyword evidence="2" id="KW-0540">Nuclease</keyword>
<dbReference type="InterPro" id="IPR005135">
    <property type="entry name" value="Endo/exonuclease/phosphatase"/>
</dbReference>
<dbReference type="SUPFAM" id="SSF56219">
    <property type="entry name" value="DNase I-like"/>
    <property type="match status" value="1"/>
</dbReference>
<proteinExistence type="predicted"/>
<dbReference type="Gene3D" id="3.60.10.10">
    <property type="entry name" value="Endonuclease/exonuclease/phosphatase"/>
    <property type="match status" value="1"/>
</dbReference>
<dbReference type="Proteomes" id="UP001501326">
    <property type="component" value="Unassembled WGS sequence"/>
</dbReference>
<evidence type="ECO:0000313" key="2">
    <source>
        <dbReference type="EMBL" id="GAA2736497.1"/>
    </source>
</evidence>
<sequence>MQLPVLTYNIHSGVGIDGVLDLDRLADVIAASGAELVALQEVDRHRREQSTFADQPGHLAQRLGMHLAYAACLDEEPAHPGAPRAQYGTALLSTRPLRDIATSLLPCFPGSEQRGLLEATVEVGGTVLRVLGTHLQWDSEDERLVQARAITAVLDDRPTLLLGDLNTTPGSPTHTHLTTRLDDAWATVGEGEGITFDAELPPRRIDYVWVGGGVRALGARVIASPASDHAALLVEVDVP</sequence>
<keyword evidence="2" id="KW-0255">Endonuclease</keyword>
<keyword evidence="2" id="KW-0378">Hydrolase</keyword>
<keyword evidence="3" id="KW-1185">Reference proteome</keyword>
<organism evidence="2 3">
    <name type="scientific">Pedococcus aerophilus</name>
    <dbReference type="NCBI Taxonomy" id="436356"/>
    <lineage>
        <taxon>Bacteria</taxon>
        <taxon>Bacillati</taxon>
        <taxon>Actinomycetota</taxon>
        <taxon>Actinomycetes</taxon>
        <taxon>Micrococcales</taxon>
        <taxon>Intrasporangiaceae</taxon>
        <taxon>Pedococcus</taxon>
    </lineage>
</organism>
<evidence type="ECO:0000259" key="1">
    <source>
        <dbReference type="Pfam" id="PF03372"/>
    </source>
</evidence>
<feature type="domain" description="Endonuclease/exonuclease/phosphatase" evidence="1">
    <location>
        <begin position="6"/>
        <end position="229"/>
    </location>
</feature>
<evidence type="ECO:0000313" key="3">
    <source>
        <dbReference type="Proteomes" id="UP001501326"/>
    </source>
</evidence>